<evidence type="ECO:0000256" key="1">
    <source>
        <dbReference type="SAM" id="MobiDB-lite"/>
    </source>
</evidence>
<dbReference type="Proteomes" id="UP001295423">
    <property type="component" value="Unassembled WGS sequence"/>
</dbReference>
<sequence length="271" mass="31461">MITSPQFRVPSSFEDPFDDLRMEPSPLRSQGRLSTRPNHNGPQMQSICLRDDCMSNNTTLGQEDKSSIFARSKKCLGGFVSSHNLGGSGNRKRTSQLQATSNKEESIPRFRPYQDKQWRAQFQRLIQYKLKNGHCCVPHCYPEDPALARWVKRQRYQYKKFQDGDTTSTMSTPRIQELESVGFVWHSHASAWQEKFNELKEFKQRTGHCNVPSAYPENNSLSTWVKCQRRHYKAYISGSSSPSPMTMHRLQLLESLDFVFEPQLSKRWDSN</sequence>
<evidence type="ECO:0000313" key="4">
    <source>
        <dbReference type="Proteomes" id="UP001295423"/>
    </source>
</evidence>
<feature type="domain" description="Helicase-associated" evidence="2">
    <location>
        <begin position="114"/>
        <end position="183"/>
    </location>
</feature>
<gene>
    <name evidence="3" type="ORF">CYCCA115_LOCUS16992</name>
</gene>
<feature type="region of interest" description="Disordered" evidence="1">
    <location>
        <begin position="1"/>
        <end position="42"/>
    </location>
</feature>
<protein>
    <recommendedName>
        <fullName evidence="2">Helicase-associated domain-containing protein</fullName>
    </recommendedName>
</protein>
<evidence type="ECO:0000259" key="2">
    <source>
        <dbReference type="Pfam" id="PF03457"/>
    </source>
</evidence>
<dbReference type="InterPro" id="IPR005114">
    <property type="entry name" value="Helicase_assoc"/>
</dbReference>
<dbReference type="PANTHER" id="PTHR33418:SF1">
    <property type="entry name" value="HELICASE-ASSOCIATED DOMAIN-CONTAINING PROTEIN"/>
    <property type="match status" value="1"/>
</dbReference>
<accession>A0AAD2FZ37</accession>
<evidence type="ECO:0000313" key="3">
    <source>
        <dbReference type="EMBL" id="CAJ1958020.1"/>
    </source>
</evidence>
<keyword evidence="4" id="KW-1185">Reference proteome</keyword>
<dbReference type="EMBL" id="CAKOGP040001960">
    <property type="protein sequence ID" value="CAJ1958020.1"/>
    <property type="molecule type" value="Genomic_DNA"/>
</dbReference>
<comment type="caution">
    <text evidence="3">The sequence shown here is derived from an EMBL/GenBank/DDBJ whole genome shotgun (WGS) entry which is preliminary data.</text>
</comment>
<proteinExistence type="predicted"/>
<organism evidence="3 4">
    <name type="scientific">Cylindrotheca closterium</name>
    <dbReference type="NCBI Taxonomy" id="2856"/>
    <lineage>
        <taxon>Eukaryota</taxon>
        <taxon>Sar</taxon>
        <taxon>Stramenopiles</taxon>
        <taxon>Ochrophyta</taxon>
        <taxon>Bacillariophyta</taxon>
        <taxon>Bacillariophyceae</taxon>
        <taxon>Bacillariophycidae</taxon>
        <taxon>Bacillariales</taxon>
        <taxon>Bacillariaceae</taxon>
        <taxon>Cylindrotheca</taxon>
    </lineage>
</organism>
<dbReference type="Pfam" id="PF03457">
    <property type="entry name" value="HA"/>
    <property type="match status" value="2"/>
</dbReference>
<reference evidence="3" key="1">
    <citation type="submission" date="2023-08" db="EMBL/GenBank/DDBJ databases">
        <authorList>
            <person name="Audoor S."/>
            <person name="Bilcke G."/>
        </authorList>
    </citation>
    <scope>NUCLEOTIDE SEQUENCE</scope>
</reference>
<dbReference type="AlphaFoldDB" id="A0AAD2FZ37"/>
<dbReference type="Gene3D" id="6.10.140.530">
    <property type="match status" value="2"/>
</dbReference>
<feature type="compositionally biased region" description="Polar residues" evidence="1">
    <location>
        <begin position="27"/>
        <end position="42"/>
    </location>
</feature>
<dbReference type="PANTHER" id="PTHR33418">
    <property type="entry name" value="HELICASE-ASSOCIATED"/>
    <property type="match status" value="1"/>
</dbReference>
<name>A0AAD2FZ37_9STRA</name>
<feature type="domain" description="Helicase-associated" evidence="2">
    <location>
        <begin position="189"/>
        <end position="258"/>
    </location>
</feature>
<feature type="region of interest" description="Disordered" evidence="1">
    <location>
        <begin position="86"/>
        <end position="106"/>
    </location>
</feature>